<evidence type="ECO:0000313" key="4">
    <source>
        <dbReference type="EMBL" id="MBY4637532.1"/>
    </source>
</evidence>
<keyword evidence="2" id="KW-0812">Transmembrane</keyword>
<reference evidence="4" key="1">
    <citation type="submission" date="2021-08" db="EMBL/GenBank/DDBJ databases">
        <title>Sphingopyxis panaciterrulae sp. nov., isolated from the surface water of the Yellow Sea.</title>
        <authorList>
            <person name="Gao Z."/>
            <person name="Zhang D."/>
            <person name="Zhang A."/>
        </authorList>
    </citation>
    <scope>NUCLEOTIDE SEQUENCE</scope>
    <source>
        <strain evidence="4">XHP0097</strain>
    </source>
</reference>
<dbReference type="PANTHER" id="PTHR35038">
    <property type="entry name" value="DISSIMILATORY SULFITE REDUCTASE SIRA"/>
    <property type="match status" value="1"/>
</dbReference>
<keyword evidence="2" id="KW-1133">Transmembrane helix</keyword>
<feature type="transmembrane region" description="Helical" evidence="2">
    <location>
        <begin position="12"/>
        <end position="34"/>
    </location>
</feature>
<evidence type="ECO:0000256" key="1">
    <source>
        <dbReference type="ARBA" id="ARBA00022729"/>
    </source>
</evidence>
<protein>
    <submittedName>
        <fullName evidence="4">Cytochrome c family protein</fullName>
    </submittedName>
</protein>
<gene>
    <name evidence="4" type="ORF">K5P26_10335</name>
</gene>
<dbReference type="InterPro" id="IPR036280">
    <property type="entry name" value="Multihaem_cyt_sf"/>
</dbReference>
<evidence type="ECO:0000313" key="5">
    <source>
        <dbReference type="Proteomes" id="UP001166571"/>
    </source>
</evidence>
<dbReference type="EMBL" id="JAILXK010000002">
    <property type="protein sequence ID" value="MBY4637532.1"/>
    <property type="molecule type" value="Genomic_DNA"/>
</dbReference>
<dbReference type="Proteomes" id="UP001166571">
    <property type="component" value="Unassembled WGS sequence"/>
</dbReference>
<dbReference type="PANTHER" id="PTHR35038:SF6">
    <property type="entry name" value="SURFACE LOCALIZED DECAHEME CYTOCHROME C LIPOPROTEIN"/>
    <property type="match status" value="1"/>
</dbReference>
<keyword evidence="5" id="KW-1185">Reference proteome</keyword>
<dbReference type="RefSeq" id="WP_222136767.1">
    <property type="nucleotide sequence ID" value="NZ_JAILXK010000002.1"/>
</dbReference>
<keyword evidence="1" id="KW-0732">Signal</keyword>
<dbReference type="InterPro" id="IPR023155">
    <property type="entry name" value="Cyt_c-552/4"/>
</dbReference>
<accession>A0ABS7MFH6</accession>
<dbReference type="SUPFAM" id="SSF48695">
    <property type="entry name" value="Multiheme cytochromes"/>
    <property type="match status" value="1"/>
</dbReference>
<proteinExistence type="predicted"/>
<organism evidence="4 5">
    <name type="scientific">Sphingopyxis jiangsuensis</name>
    <dbReference type="NCBI Taxonomy" id="2871171"/>
    <lineage>
        <taxon>Bacteria</taxon>
        <taxon>Pseudomonadati</taxon>
        <taxon>Pseudomonadota</taxon>
        <taxon>Alphaproteobacteria</taxon>
        <taxon>Sphingomonadales</taxon>
        <taxon>Sphingomonadaceae</taxon>
        <taxon>Sphingopyxis</taxon>
    </lineage>
</organism>
<dbReference type="Gene3D" id="1.10.1130.10">
    <property type="entry name" value="Flavocytochrome C3, Chain A"/>
    <property type="match status" value="1"/>
</dbReference>
<evidence type="ECO:0000256" key="2">
    <source>
        <dbReference type="SAM" id="Phobius"/>
    </source>
</evidence>
<name>A0ABS7MFH6_9SPHN</name>
<dbReference type="InterPro" id="IPR051829">
    <property type="entry name" value="Multiheme_Cytochr_ET"/>
</dbReference>
<comment type="caution">
    <text evidence="4">The sequence shown here is derived from an EMBL/GenBank/DDBJ whole genome shotgun (WGS) entry which is preliminary data.</text>
</comment>
<dbReference type="Pfam" id="PF13435">
    <property type="entry name" value="Cytochrome_C554"/>
    <property type="match status" value="1"/>
</dbReference>
<sequence>MTHAVYRRGGRLWAVFVAFVVTLGTLAIAALLVAQPARSQGETGARYTGVASCAGSTCHGRMEGDGTVVRQDELMKWQEPSTPGGAHSRAWAVLSNNRSRFIAKNLGIGDPATAPMCLGCHSTAGAVAARGAMRGTVPLEDGVGCESCHGPAGSWIASHYAGVGTNADPDAEMREKHLSNLRAGVWKLEDPVVRAGVCVDCHFGAAGEGQFVTHRIMAAGHPRIAFELDLFSSLQAHHQEDADYGWRKFGAGQARTDHVQMWAVGQAAAIERSLTLFQSRRGTDGMFPEFYFLDCHSCHRRIYDQAQAVRTGVDNPGRSVGGGQGWPEGLPPYNDENLIMLAAAARLASPALADQLAARTAAFHKAMVTDRAAATAAAAQLAQTVAALKAAFASRRFSGADAFAMVDAIAAKAINDRFTDYSGSQQAVMGVDTLLGAMVSSGRVTVGAAAGIRADIDRAYAAVQDPNAYKPAEFQASLGRAVRAIGALR</sequence>
<keyword evidence="2" id="KW-0472">Membrane</keyword>
<evidence type="ECO:0000259" key="3">
    <source>
        <dbReference type="Pfam" id="PF13435"/>
    </source>
</evidence>
<feature type="domain" description="Cytochrome c-552/4" evidence="3">
    <location>
        <begin position="85"/>
        <end position="150"/>
    </location>
</feature>